<reference evidence="2 3" key="1">
    <citation type="submission" date="2018-09" db="EMBL/GenBank/DDBJ databases">
        <title>Genomic Encyclopedia of Archaeal and Bacterial Type Strains, Phase II (KMG-II): from individual species to whole genera.</title>
        <authorList>
            <person name="Goeker M."/>
        </authorList>
    </citation>
    <scope>NUCLEOTIDE SEQUENCE [LARGE SCALE GENOMIC DNA]</scope>
    <source>
        <strain evidence="2 3">DSM 27148</strain>
    </source>
</reference>
<dbReference type="Proteomes" id="UP000283387">
    <property type="component" value="Unassembled WGS sequence"/>
</dbReference>
<protein>
    <recommendedName>
        <fullName evidence="1">PD-(D/E)XK nuclease-like domain-containing protein</fullName>
    </recommendedName>
</protein>
<keyword evidence="3" id="KW-1185">Reference proteome</keyword>
<comment type="caution">
    <text evidence="2">The sequence shown here is derived from an EMBL/GenBank/DDBJ whole genome shotgun (WGS) entry which is preliminary data.</text>
</comment>
<accession>A0A419W4R6</accession>
<dbReference type="AlphaFoldDB" id="A0A419W4R6"/>
<dbReference type="Pfam" id="PF20796">
    <property type="entry name" value="PDDEXK_13"/>
    <property type="match status" value="1"/>
</dbReference>
<dbReference type="RefSeq" id="WP_147377131.1">
    <property type="nucleotide sequence ID" value="NZ_RAPN01000001.1"/>
</dbReference>
<evidence type="ECO:0000313" key="2">
    <source>
        <dbReference type="EMBL" id="RKD90426.1"/>
    </source>
</evidence>
<feature type="domain" description="PD-(D/E)XK nuclease-like" evidence="1">
    <location>
        <begin position="12"/>
        <end position="295"/>
    </location>
</feature>
<evidence type="ECO:0000313" key="3">
    <source>
        <dbReference type="Proteomes" id="UP000283387"/>
    </source>
</evidence>
<dbReference type="OrthoDB" id="1092934at2"/>
<dbReference type="InterPro" id="IPR048822">
    <property type="entry name" value="PDDEXK_13"/>
</dbReference>
<evidence type="ECO:0000259" key="1">
    <source>
        <dbReference type="Pfam" id="PF20796"/>
    </source>
</evidence>
<dbReference type="EMBL" id="RAPN01000001">
    <property type="protein sequence ID" value="RKD90426.1"/>
    <property type="molecule type" value="Genomic_DNA"/>
</dbReference>
<name>A0A419W4R6_9BACT</name>
<proteinExistence type="predicted"/>
<gene>
    <name evidence="2" type="ORF">BC643_0765</name>
</gene>
<organism evidence="2 3">
    <name type="scientific">Mangrovibacterium diazotrophicum</name>
    <dbReference type="NCBI Taxonomy" id="1261403"/>
    <lineage>
        <taxon>Bacteria</taxon>
        <taxon>Pseudomonadati</taxon>
        <taxon>Bacteroidota</taxon>
        <taxon>Bacteroidia</taxon>
        <taxon>Marinilabiliales</taxon>
        <taxon>Prolixibacteraceae</taxon>
        <taxon>Mangrovibacterium</taxon>
    </lineage>
</organism>
<sequence>MNLTELLGNQSKSDNNLAGRMRLHQSWWRAFVLAEEQGQHPMKKDELIGSSILNGETSYSNFLDDYAKRAVKEELDGRGSASKGMISESRLFNNLLSSQPLCFNFFGRLKYKPELATAALKPFFPAIEQATDIHFEFAPNAAQNGDNSAHDVAIEFKTAAGKLGLIGLECKYTEPFSPKEYRNENYERLYTESDAFSATYEELTNTRYNQLFRNQLIVESAVLNKTYDLAYSGLFCFEKDDNALTKGTAFTSMLKNGEERFKIISYSALLETIQKQSIDWETREWTMLLWARYCATQLSEQLK</sequence>